<protein>
    <recommendedName>
        <fullName evidence="3">Phage portal protein</fullName>
    </recommendedName>
</protein>
<name>A0A532V1N3_UNCL8</name>
<proteinExistence type="predicted"/>
<reference evidence="1 2" key="1">
    <citation type="submission" date="2017-06" db="EMBL/GenBank/DDBJ databases">
        <title>Novel microbial phyla capable of carbon fixation and sulfur reduction in deep-sea sediments.</title>
        <authorList>
            <person name="Huang J."/>
            <person name="Baker B."/>
            <person name="Wang Y."/>
        </authorList>
    </citation>
    <scope>NUCLEOTIDE SEQUENCE [LARGE SCALE GENOMIC DNA]</scope>
    <source>
        <strain evidence="1">B3_LCP</strain>
    </source>
</reference>
<dbReference type="EMBL" id="NJBN01000003">
    <property type="protein sequence ID" value="TKJ41078.1"/>
    <property type="molecule type" value="Genomic_DNA"/>
</dbReference>
<accession>A0A532V1N3</accession>
<evidence type="ECO:0000313" key="2">
    <source>
        <dbReference type="Proteomes" id="UP000319619"/>
    </source>
</evidence>
<sequence>MFWKSKREEKDHHPRPLITPVPAARARGAKHRLGTTSLSSWPVARGVTAARTWGLYNYVPSGRASLYCYLRDTIPIVSAAVWAWVRLCSTPQSVEITGSEPEISRAQGILDDLDSRILENPYQRAKGVNRLTEAMFLDLFTLGRFCGELVLQPDGSGIDYFQTLDPFKVQWERSGKWRATYEEEDGSVRKLNPERTFYTTLGMDSTNPAGIEPLATVPFILEIEQKLLEDMARSSHNAGTPRLQVKITPPQAFENENEEEYLSRINGYFDQTVDQFQSLEADQNLFTWSDVEVTVVGGEKGRSFTWKVNREQILEDVITALKLFPWVLGRSHGTTQNWVSAQYNLLMQEVDSIQASATSLADWLRSTELKLRGCKAKAKHVFAPNQDPFQLERAQADETRFGTIDGMVEKGYITKDEGKRRLGV</sequence>
<dbReference type="Proteomes" id="UP000319619">
    <property type="component" value="Unassembled WGS sequence"/>
</dbReference>
<evidence type="ECO:0000313" key="1">
    <source>
        <dbReference type="EMBL" id="TKJ41078.1"/>
    </source>
</evidence>
<evidence type="ECO:0008006" key="3">
    <source>
        <dbReference type="Google" id="ProtNLM"/>
    </source>
</evidence>
<gene>
    <name evidence="1" type="ORF">CEE37_05270</name>
</gene>
<organism evidence="1 2">
    <name type="scientific">candidate division LCP-89 bacterium B3_LCP</name>
    <dbReference type="NCBI Taxonomy" id="2012998"/>
    <lineage>
        <taxon>Bacteria</taxon>
        <taxon>Pseudomonadati</taxon>
        <taxon>Bacteria division LCP-89</taxon>
    </lineage>
</organism>
<dbReference type="AlphaFoldDB" id="A0A532V1N3"/>
<comment type="caution">
    <text evidence="1">The sequence shown here is derived from an EMBL/GenBank/DDBJ whole genome shotgun (WGS) entry which is preliminary data.</text>
</comment>